<evidence type="ECO:0000256" key="3">
    <source>
        <dbReference type="SAM" id="MobiDB-lite"/>
    </source>
</evidence>
<evidence type="ECO:0000313" key="6">
    <source>
        <dbReference type="Proteomes" id="UP000544110"/>
    </source>
</evidence>
<dbReference type="Pfam" id="PF13692">
    <property type="entry name" value="Glyco_trans_1_4"/>
    <property type="match status" value="1"/>
</dbReference>
<dbReference type="SUPFAM" id="SSF53756">
    <property type="entry name" value="UDP-Glycosyltransferase/glycogen phosphorylase"/>
    <property type="match status" value="1"/>
</dbReference>
<proteinExistence type="predicted"/>
<feature type="region of interest" description="Disordered" evidence="3">
    <location>
        <begin position="373"/>
        <end position="396"/>
    </location>
</feature>
<dbReference type="Proteomes" id="UP000544110">
    <property type="component" value="Unassembled WGS sequence"/>
</dbReference>
<evidence type="ECO:0000256" key="2">
    <source>
        <dbReference type="ARBA" id="ARBA00022679"/>
    </source>
</evidence>
<dbReference type="Gene3D" id="3.40.50.2000">
    <property type="entry name" value="Glycogen Phosphorylase B"/>
    <property type="match status" value="2"/>
</dbReference>
<gene>
    <name evidence="5" type="ORF">BJ989_000998</name>
</gene>
<evidence type="ECO:0000313" key="5">
    <source>
        <dbReference type="EMBL" id="NYG54694.1"/>
    </source>
</evidence>
<keyword evidence="6" id="KW-1185">Reference proteome</keyword>
<keyword evidence="2 5" id="KW-0808">Transferase</keyword>
<dbReference type="Pfam" id="PF13579">
    <property type="entry name" value="Glyco_trans_4_4"/>
    <property type="match status" value="1"/>
</dbReference>
<dbReference type="InterPro" id="IPR050194">
    <property type="entry name" value="Glycosyltransferase_grp1"/>
</dbReference>
<dbReference type="GO" id="GO:0016758">
    <property type="term" value="F:hexosyltransferase activity"/>
    <property type="evidence" value="ECO:0007669"/>
    <property type="project" value="TreeGrafter"/>
</dbReference>
<dbReference type="AlphaFoldDB" id="A0A7Y9RSS9"/>
<dbReference type="GO" id="GO:1901137">
    <property type="term" value="P:carbohydrate derivative biosynthetic process"/>
    <property type="evidence" value="ECO:0007669"/>
    <property type="project" value="UniProtKB-ARBA"/>
</dbReference>
<reference evidence="5 6" key="1">
    <citation type="submission" date="2020-07" db="EMBL/GenBank/DDBJ databases">
        <title>Sequencing the genomes of 1000 actinobacteria strains.</title>
        <authorList>
            <person name="Klenk H.-P."/>
        </authorList>
    </citation>
    <scope>NUCLEOTIDE SEQUENCE [LARGE SCALE GENOMIC DNA]</scope>
    <source>
        <strain evidence="5 6">DSM 24552</strain>
    </source>
</reference>
<dbReference type="PANTHER" id="PTHR45947:SF3">
    <property type="entry name" value="SULFOQUINOVOSYL TRANSFERASE SQD2"/>
    <property type="match status" value="1"/>
</dbReference>
<sequence>MLTGIPNYPSGAVHDGYAPWSRRRETLDGIEVIRSPLYPSHDASALRRLLNYGSWAISSSVFGQRVLRETDVALVYSSPATAALPAMVARTLWRTPYVLLVQDVWPDSIFASGFLSGRWGRQAHNLIDVFVRRAYARAAHIVVTSPGMADLLARRGVPQNKLTIIYNWLPEDRSAQPADHDADLKRALGVPADSLLFMYAGNHGKAQALDALIDAFTSDETRPAHLVLMGDGVEKARLIDRARASARIHFLDPVPRAEADRLMVSADVSVVSLADEPLFAVTMPSKVQSGLASGRPLLVIARGDAADVVTGSGAGVAAAPSDPVAIAEAVAKLSATSLHELTLMGRRGLEVYRSQMARDVGAKRMRAVLRDAARRSRTAIAGPPDRTAEGSVSEQR</sequence>
<evidence type="ECO:0000259" key="4">
    <source>
        <dbReference type="Pfam" id="PF13579"/>
    </source>
</evidence>
<comment type="caution">
    <text evidence="5">The sequence shown here is derived from an EMBL/GenBank/DDBJ whole genome shotgun (WGS) entry which is preliminary data.</text>
</comment>
<organism evidence="5 6">
    <name type="scientific">Nocardioides perillae</name>
    <dbReference type="NCBI Taxonomy" id="1119534"/>
    <lineage>
        <taxon>Bacteria</taxon>
        <taxon>Bacillati</taxon>
        <taxon>Actinomycetota</taxon>
        <taxon>Actinomycetes</taxon>
        <taxon>Propionibacteriales</taxon>
        <taxon>Nocardioidaceae</taxon>
        <taxon>Nocardioides</taxon>
    </lineage>
</organism>
<feature type="domain" description="Glycosyltransferase subfamily 4-like N-terminal" evidence="4">
    <location>
        <begin position="17"/>
        <end position="168"/>
    </location>
</feature>
<keyword evidence="1" id="KW-0328">Glycosyltransferase</keyword>
<dbReference type="InterPro" id="IPR028098">
    <property type="entry name" value="Glyco_trans_4-like_N"/>
</dbReference>
<name>A0A7Y9RSS9_9ACTN</name>
<dbReference type="CDD" id="cd03794">
    <property type="entry name" value="GT4_WbuB-like"/>
    <property type="match status" value="1"/>
</dbReference>
<accession>A0A7Y9RSS9</accession>
<dbReference type="EMBL" id="JACCAC010000001">
    <property type="protein sequence ID" value="NYG54694.1"/>
    <property type="molecule type" value="Genomic_DNA"/>
</dbReference>
<protein>
    <submittedName>
        <fullName evidence="5">Glycosyltransferase involved in cell wall biosynthesis</fullName>
    </submittedName>
</protein>
<dbReference type="PANTHER" id="PTHR45947">
    <property type="entry name" value="SULFOQUINOVOSYL TRANSFERASE SQD2"/>
    <property type="match status" value="1"/>
</dbReference>
<evidence type="ECO:0000256" key="1">
    <source>
        <dbReference type="ARBA" id="ARBA00022676"/>
    </source>
</evidence>